<dbReference type="InterPro" id="IPR027417">
    <property type="entry name" value="P-loop_NTPase"/>
</dbReference>
<dbReference type="Pfam" id="PF16697">
    <property type="entry name" value="Yop-YscD_cpl"/>
    <property type="match status" value="1"/>
</dbReference>
<dbReference type="Pfam" id="PF01580">
    <property type="entry name" value="FtsK_SpoIIIE"/>
    <property type="match status" value="2"/>
</dbReference>
<keyword evidence="10" id="KW-1185">Reference proteome</keyword>
<dbReference type="InterPro" id="IPR050206">
    <property type="entry name" value="FtsK/SpoIIIE/SftA"/>
</dbReference>
<dbReference type="Proteomes" id="UP000198891">
    <property type="component" value="Unassembled WGS sequence"/>
</dbReference>
<proteinExistence type="predicted"/>
<dbReference type="InterPro" id="IPR003593">
    <property type="entry name" value="AAA+_ATPase"/>
</dbReference>
<dbReference type="CDD" id="cd01127">
    <property type="entry name" value="TrwB_TraG_TraD_VirD4"/>
    <property type="match status" value="1"/>
</dbReference>
<evidence type="ECO:0000256" key="3">
    <source>
        <dbReference type="ARBA" id="ARBA00022840"/>
    </source>
</evidence>
<feature type="transmembrane region" description="Helical" evidence="6">
    <location>
        <begin position="255"/>
        <end position="272"/>
    </location>
</feature>
<dbReference type="Gene3D" id="3.40.50.300">
    <property type="entry name" value="P-loop containing nucleotide triphosphate hydrolases"/>
    <property type="match status" value="4"/>
</dbReference>
<feature type="transmembrane region" description="Helical" evidence="6">
    <location>
        <begin position="278"/>
        <end position="295"/>
    </location>
</feature>
<dbReference type="GO" id="GO:0003677">
    <property type="term" value="F:DNA binding"/>
    <property type="evidence" value="ECO:0007669"/>
    <property type="project" value="InterPro"/>
</dbReference>
<gene>
    <name evidence="9" type="ORF">SAMN05216554_0650</name>
</gene>
<accession>A0A1H3KRI2</accession>
<dbReference type="STRING" id="381665.SAMN05216554_0650"/>
<protein>
    <submittedName>
        <fullName evidence="9">DNA segregation ATPase FtsK/SpoIIIE, S-DNA-T family</fullName>
    </submittedName>
</protein>
<reference evidence="9 10" key="1">
    <citation type="submission" date="2016-10" db="EMBL/GenBank/DDBJ databases">
        <authorList>
            <person name="de Groot N.N."/>
        </authorList>
    </citation>
    <scope>NUCLEOTIDE SEQUENCE [LARGE SCALE GENOMIC DNA]</scope>
    <source>
        <strain evidence="9 10">CGMCC 4.3491</strain>
    </source>
</reference>
<keyword evidence="1" id="KW-0597">Phosphoprotein</keyword>
<dbReference type="InterPro" id="IPR000253">
    <property type="entry name" value="FHA_dom"/>
</dbReference>
<dbReference type="PROSITE" id="PS50901">
    <property type="entry name" value="FTSK"/>
    <property type="match status" value="2"/>
</dbReference>
<dbReference type="SMART" id="SM00240">
    <property type="entry name" value="FHA"/>
    <property type="match status" value="1"/>
</dbReference>
<organism evidence="9 10">
    <name type="scientific">Herbiconiux ginsengi</name>
    <dbReference type="NCBI Taxonomy" id="381665"/>
    <lineage>
        <taxon>Bacteria</taxon>
        <taxon>Bacillati</taxon>
        <taxon>Actinomycetota</taxon>
        <taxon>Actinomycetes</taxon>
        <taxon>Micrococcales</taxon>
        <taxon>Microbacteriaceae</taxon>
        <taxon>Herbiconiux</taxon>
    </lineage>
</organism>
<dbReference type="EMBL" id="FNPZ01000001">
    <property type="protein sequence ID" value="SDY54274.1"/>
    <property type="molecule type" value="Genomic_DNA"/>
</dbReference>
<feature type="binding site" evidence="4">
    <location>
        <begin position="1045"/>
        <end position="1052"/>
    </location>
    <ligand>
        <name>ATP</name>
        <dbReference type="ChEBI" id="CHEBI:30616"/>
    </ligand>
</feature>
<feature type="domain" description="FHA" evidence="7">
    <location>
        <begin position="129"/>
        <end position="177"/>
    </location>
</feature>
<feature type="domain" description="FtsK" evidence="8">
    <location>
        <begin position="1028"/>
        <end position="1218"/>
    </location>
</feature>
<evidence type="ECO:0000259" key="8">
    <source>
        <dbReference type="PROSITE" id="PS50901"/>
    </source>
</evidence>
<dbReference type="PROSITE" id="PS50006">
    <property type="entry name" value="FHA_DOMAIN"/>
    <property type="match status" value="1"/>
</dbReference>
<keyword evidence="6" id="KW-1133">Transmembrane helix</keyword>
<dbReference type="PANTHER" id="PTHR22683">
    <property type="entry name" value="SPORULATION PROTEIN RELATED"/>
    <property type="match status" value="1"/>
</dbReference>
<evidence type="ECO:0000313" key="9">
    <source>
        <dbReference type="EMBL" id="SDY54274.1"/>
    </source>
</evidence>
<dbReference type="InterPro" id="IPR008984">
    <property type="entry name" value="SMAD_FHA_dom_sf"/>
</dbReference>
<feature type="compositionally biased region" description="Gly residues" evidence="5">
    <location>
        <begin position="533"/>
        <end position="542"/>
    </location>
</feature>
<name>A0A1H3KRI2_9MICO</name>
<keyword evidence="2 4" id="KW-0547">Nucleotide-binding</keyword>
<feature type="binding site" evidence="4">
    <location>
        <begin position="719"/>
        <end position="726"/>
    </location>
    <ligand>
        <name>ATP</name>
        <dbReference type="ChEBI" id="CHEBI:30616"/>
    </ligand>
</feature>
<dbReference type="GO" id="GO:0005524">
    <property type="term" value="F:ATP binding"/>
    <property type="evidence" value="ECO:0007669"/>
    <property type="project" value="UniProtKB-UniRule"/>
</dbReference>
<sequence length="1540" mass="161285">MRLKFTLLRGAAPAADIVVTTDATASVGDVAAAVADADPLATRERAGAVTLAVSPPAFARESMLSPTTPIGEAEIGSGFTVRVTAPADSREASAVAGTGITAADAPAVIARVITGPDAGREFPLGFGESTIGRDPGCTIVLTDPLASKVHAKVLVGDVIEVADLNSANGLLIDGGIVTRVTVDEHQTVTIGDSELGFRRLARPAGGVGQADSAIRGAAERGGSLPFNRAPRVESRYPGREFPAPVPPSEPETMRFPWISLLAPLVTGAAMFALFQSAFALLFVALAPILVLGSYLDGGMNRRRRIGTDTARFDEELHDLSAELAAEVPKERAVRNAEAPTTAEIYADAMQLGPLLWTRRPEHWSFLNLRLGTGTLPSRNTVSRGDDPGRAVPELSRRVDEVLAPFAEIADVPLVENPRSSGGIGVVGPDAEVADAVRGLLVQVAGLHSPAEVVLAAITSARWSPEFAWLGWLPHTSSPQSPIGDQVHLADSAATGLTLLASLEDLVDARTRSSAVPAVRGALPERDDVTSAGGRVGEPGGSGDEAAASRGTATPAVVVVVTDDAPVDRARLVQLAERAADANVFLVWAAPSARALPAFCRSWIDLATGTDRASVALVRLGRAVPGVRCERIDLAQATALARRLAPLVDSGARISDSSDLPPTVSFLTLVGTEFAEAPAVVVDRWRQSRAGSLRALVGNSGVDAMHLDLRSQGPHALVGGTTGSGKSEFLQAWVLGMAAEYSPDRVTFLFVDYKGGSAFAECVNLPHAVGLVTDLSPHLVRRALTSLRAELQHRERLLGRKKAKDLLELEKRGDPEAPPALVIVIDEFAALATDVPEFVDGVVDIAQRGRSLGIHLIMATQRPAGVIKDNLRANTNLRVALRMADEHDSTDVVGEKTAAFFDPALPGRAVAKTGPGKVTPFQAAYVGGWTHRGPERASVKVAELRFGAEIVWEPRVVDPAALRHDETGPNDESRLVTTIGTAAAIAGVPAPRRPWLDELATSYDLAALPSSTGGELVLGLADLPERQAQEPVVFRPDADGHLGVYGTGGSGKTVTLRTIAAAASLATDGRAEIYALDFAGGGLRMLEQLPTVGSVIAGDDPERVSRLLRMLAELLDERGRRFSTVNAGSLDEYRVLAGTPDLPRVLLLIDGFPAFRAEWETASGRLARYGEFQRVLAEGRRLGVHVVFTADRPGSVPSSVSSAVPRRVVLRMSDESSYLMLDTPDDVLGPASPAGRAVIDGHETQIAVLGGSRNVLEQAGALERLAAELRERGVTDVAAVGSLPTDVPLGELPVEVAGRPVLGLADDDLAPLGFDPIGLLLVAGGPASGRTNALLVLAQSLRRWRPGIPLYYLGQRRSALLSAAPWTETATDPDAVAALARRLAASIVAADAEAEPGASAAPGASDPLAAGSTTAAPLVVVVESIADFLSTPADAAIVELIRSVKRSEHLLIAEAETSTWSSSWPLLAEVKNARRGILLQPEPVEGETVLRTALPRAARSEFPPGRGYLVAAGKATRVQLPRAAAPTASTIDPAADVATRS</sequence>
<dbReference type="OrthoDB" id="9807790at2"/>
<feature type="region of interest" description="Disordered" evidence="5">
    <location>
        <begin position="517"/>
        <end position="549"/>
    </location>
</feature>
<dbReference type="InterPro" id="IPR002543">
    <property type="entry name" value="FtsK_dom"/>
</dbReference>
<dbReference type="SUPFAM" id="SSF49879">
    <property type="entry name" value="SMAD/FHA domain"/>
    <property type="match status" value="1"/>
</dbReference>
<dbReference type="PANTHER" id="PTHR22683:SF1">
    <property type="entry name" value="TYPE VII SECRETION SYSTEM PROTEIN ESSC"/>
    <property type="match status" value="1"/>
</dbReference>
<keyword evidence="6" id="KW-0812">Transmembrane</keyword>
<evidence type="ECO:0000313" key="10">
    <source>
        <dbReference type="Proteomes" id="UP000198891"/>
    </source>
</evidence>
<dbReference type="SMART" id="SM00382">
    <property type="entry name" value="AAA"/>
    <property type="match status" value="2"/>
</dbReference>
<evidence type="ECO:0000259" key="7">
    <source>
        <dbReference type="PROSITE" id="PS50006"/>
    </source>
</evidence>
<feature type="domain" description="FtsK" evidence="8">
    <location>
        <begin position="701"/>
        <end position="889"/>
    </location>
</feature>
<evidence type="ECO:0000256" key="4">
    <source>
        <dbReference type="PROSITE-ProRule" id="PRU00289"/>
    </source>
</evidence>
<keyword evidence="3 4" id="KW-0067">ATP-binding</keyword>
<evidence type="ECO:0000256" key="6">
    <source>
        <dbReference type="SAM" id="Phobius"/>
    </source>
</evidence>
<dbReference type="SUPFAM" id="SSF52540">
    <property type="entry name" value="P-loop containing nucleoside triphosphate hydrolases"/>
    <property type="match status" value="2"/>
</dbReference>
<keyword evidence="6" id="KW-0472">Membrane</keyword>
<evidence type="ECO:0000256" key="5">
    <source>
        <dbReference type="SAM" id="MobiDB-lite"/>
    </source>
</evidence>
<evidence type="ECO:0000256" key="2">
    <source>
        <dbReference type="ARBA" id="ARBA00022741"/>
    </source>
</evidence>
<dbReference type="InterPro" id="IPR032030">
    <property type="entry name" value="YscD_cytoplasmic_dom"/>
</dbReference>
<dbReference type="CDD" id="cd00060">
    <property type="entry name" value="FHA"/>
    <property type="match status" value="1"/>
</dbReference>
<evidence type="ECO:0000256" key="1">
    <source>
        <dbReference type="ARBA" id="ARBA00022553"/>
    </source>
</evidence>
<dbReference type="Gene3D" id="2.60.200.20">
    <property type="match status" value="1"/>
</dbReference>